<reference evidence="1" key="1">
    <citation type="submission" date="2018-04" db="EMBL/GenBank/DDBJ databases">
        <title>Transcriptome assembly of Sipha flava.</title>
        <authorList>
            <person name="Scully E.D."/>
            <person name="Geib S.M."/>
            <person name="Palmer N.A."/>
            <person name="Koch K."/>
            <person name="Bradshaw J."/>
            <person name="Heng-Moss T."/>
            <person name="Sarath G."/>
        </authorList>
    </citation>
    <scope>NUCLEOTIDE SEQUENCE</scope>
</reference>
<evidence type="ECO:0000313" key="1">
    <source>
        <dbReference type="EMBL" id="MBY76759.1"/>
    </source>
</evidence>
<sequence>MDIENHLMVQYSPILSKTFNVHINVEFCSFPKSIKYICKYRNKGSGYVVFQIENINMKTTNLASTSVELKDLFGISLVFNSLTRSSSYTFNCSSSKRPARIFGKRDSILSCYKSTKN</sequence>
<accession>A0A2S2QG77</accession>
<name>A0A2S2QG77_9HEMI</name>
<proteinExistence type="predicted"/>
<protein>
    <submittedName>
        <fullName evidence="1">Uncharacterized protein</fullName>
    </submittedName>
</protein>
<gene>
    <name evidence="1" type="ORF">g.6476</name>
</gene>
<dbReference type="AlphaFoldDB" id="A0A2S2QG77"/>
<dbReference type="EMBL" id="GGMS01007556">
    <property type="protein sequence ID" value="MBY76759.1"/>
    <property type="molecule type" value="Transcribed_RNA"/>
</dbReference>
<organism evidence="1">
    <name type="scientific">Sipha flava</name>
    <name type="common">yellow sugarcane aphid</name>
    <dbReference type="NCBI Taxonomy" id="143950"/>
    <lineage>
        <taxon>Eukaryota</taxon>
        <taxon>Metazoa</taxon>
        <taxon>Ecdysozoa</taxon>
        <taxon>Arthropoda</taxon>
        <taxon>Hexapoda</taxon>
        <taxon>Insecta</taxon>
        <taxon>Pterygota</taxon>
        <taxon>Neoptera</taxon>
        <taxon>Paraneoptera</taxon>
        <taxon>Hemiptera</taxon>
        <taxon>Sternorrhyncha</taxon>
        <taxon>Aphidomorpha</taxon>
        <taxon>Aphidoidea</taxon>
        <taxon>Aphididae</taxon>
        <taxon>Sipha</taxon>
    </lineage>
</organism>